<dbReference type="Proteomes" id="UP000215059">
    <property type="component" value="Unassembled WGS sequence"/>
</dbReference>
<dbReference type="AlphaFoldDB" id="A0A235F4H2"/>
<keyword evidence="14" id="KW-1185">Reference proteome</keyword>
<gene>
    <name evidence="13" type="ORF">CGZ90_18790</name>
</gene>
<dbReference type="RefSeq" id="WP_094254051.1">
    <property type="nucleotide sequence ID" value="NZ_JBHLXL010000001.1"/>
</dbReference>
<evidence type="ECO:0000256" key="12">
    <source>
        <dbReference type="ARBA" id="ARBA00049401"/>
    </source>
</evidence>
<organism evidence="13 14">
    <name type="scientific">Fictibacillus aquaticus</name>
    <dbReference type="NCBI Taxonomy" id="2021314"/>
    <lineage>
        <taxon>Bacteria</taxon>
        <taxon>Bacillati</taxon>
        <taxon>Bacillota</taxon>
        <taxon>Bacilli</taxon>
        <taxon>Bacillales</taxon>
        <taxon>Fictibacillaceae</taxon>
        <taxon>Fictibacillus</taxon>
    </lineage>
</organism>
<dbReference type="InterPro" id="IPR004136">
    <property type="entry name" value="NMO"/>
</dbReference>
<comment type="caution">
    <text evidence="13">The sequence shown here is derived from an EMBL/GenBank/DDBJ whole genome shotgun (WGS) entry which is preliminary data.</text>
</comment>
<protein>
    <recommendedName>
        <fullName evidence="4">Probable nitronate monooxygenase</fullName>
    </recommendedName>
    <alternativeName>
        <fullName evidence="11">Propionate 3-nitronate monooxygenase</fullName>
    </alternativeName>
</protein>
<evidence type="ECO:0000256" key="3">
    <source>
        <dbReference type="ARBA" id="ARBA00009881"/>
    </source>
</evidence>
<evidence type="ECO:0000256" key="4">
    <source>
        <dbReference type="ARBA" id="ARBA00013457"/>
    </source>
</evidence>
<keyword evidence="8" id="KW-0547">Nucleotide-binding</keyword>
<evidence type="ECO:0000256" key="10">
    <source>
        <dbReference type="ARBA" id="ARBA00023033"/>
    </source>
</evidence>
<comment type="similarity">
    <text evidence="3">Belongs to the nitronate monooxygenase family. NMO class I subfamily.</text>
</comment>
<dbReference type="OrthoDB" id="9778912at2"/>
<dbReference type="GO" id="GO:0009636">
    <property type="term" value="P:response to toxic substance"/>
    <property type="evidence" value="ECO:0007669"/>
    <property type="project" value="UniProtKB-KW"/>
</dbReference>
<comment type="catalytic activity">
    <reaction evidence="12">
        <text>3 propionate 3-nitronate + 3 O2 + H2O = 3 3-oxopropanoate + 2 nitrate + nitrite + H2O2 + 3 H(+)</text>
        <dbReference type="Rhea" id="RHEA:57332"/>
        <dbReference type="ChEBI" id="CHEBI:15377"/>
        <dbReference type="ChEBI" id="CHEBI:15378"/>
        <dbReference type="ChEBI" id="CHEBI:15379"/>
        <dbReference type="ChEBI" id="CHEBI:16240"/>
        <dbReference type="ChEBI" id="CHEBI:16301"/>
        <dbReference type="ChEBI" id="CHEBI:17632"/>
        <dbReference type="ChEBI" id="CHEBI:33190"/>
        <dbReference type="ChEBI" id="CHEBI:136067"/>
    </reaction>
</comment>
<dbReference type="InterPro" id="IPR013785">
    <property type="entry name" value="Aldolase_TIM"/>
</dbReference>
<evidence type="ECO:0000256" key="7">
    <source>
        <dbReference type="ARBA" id="ARBA00022643"/>
    </source>
</evidence>
<keyword evidence="6" id="KW-0285">Flavoprotein</keyword>
<dbReference type="Pfam" id="PF03060">
    <property type="entry name" value="NMO"/>
    <property type="match status" value="1"/>
</dbReference>
<dbReference type="CDD" id="cd04730">
    <property type="entry name" value="NPD_like"/>
    <property type="match status" value="1"/>
</dbReference>
<accession>A0A235F4H2</accession>
<proteinExistence type="inferred from homology"/>
<dbReference type="PANTHER" id="PTHR42747:SF3">
    <property type="entry name" value="NITRONATE MONOOXYGENASE-RELATED"/>
    <property type="match status" value="1"/>
</dbReference>
<dbReference type="SUPFAM" id="SSF51412">
    <property type="entry name" value="Inosine monophosphate dehydrogenase (IMPDH)"/>
    <property type="match status" value="1"/>
</dbReference>
<evidence type="ECO:0000256" key="1">
    <source>
        <dbReference type="ARBA" id="ARBA00001917"/>
    </source>
</evidence>
<dbReference type="GO" id="GO:0018580">
    <property type="term" value="F:nitronate monooxygenase activity"/>
    <property type="evidence" value="ECO:0007669"/>
    <property type="project" value="InterPro"/>
</dbReference>
<comment type="cofactor">
    <cofactor evidence="1">
        <name>FMN</name>
        <dbReference type="ChEBI" id="CHEBI:58210"/>
    </cofactor>
</comment>
<evidence type="ECO:0000256" key="6">
    <source>
        <dbReference type="ARBA" id="ARBA00022630"/>
    </source>
</evidence>
<evidence type="ECO:0000256" key="9">
    <source>
        <dbReference type="ARBA" id="ARBA00023002"/>
    </source>
</evidence>
<evidence type="ECO:0000313" key="14">
    <source>
        <dbReference type="Proteomes" id="UP000215059"/>
    </source>
</evidence>
<evidence type="ECO:0000256" key="2">
    <source>
        <dbReference type="ARBA" id="ARBA00003535"/>
    </source>
</evidence>
<evidence type="ECO:0000256" key="11">
    <source>
        <dbReference type="ARBA" id="ARBA00031155"/>
    </source>
</evidence>
<evidence type="ECO:0000313" key="13">
    <source>
        <dbReference type="EMBL" id="OYD56196.1"/>
    </source>
</evidence>
<name>A0A235F4H2_9BACL</name>
<comment type="function">
    <text evidence="2">Nitronate monooxygenase that uses molecular oxygen to catalyze the oxidative denitrification of alkyl nitronates. Acts on propionate 3-nitronate (P3N), the presumed physiological substrate. Probably functions in the detoxification of P3N, a metabolic poison produced by plants and fungi as a defense mechanism.</text>
</comment>
<dbReference type="EMBL" id="NOII01000032">
    <property type="protein sequence ID" value="OYD56196.1"/>
    <property type="molecule type" value="Genomic_DNA"/>
</dbReference>
<keyword evidence="5" id="KW-0216">Detoxification</keyword>
<dbReference type="PANTHER" id="PTHR42747">
    <property type="entry name" value="NITRONATE MONOOXYGENASE-RELATED"/>
    <property type="match status" value="1"/>
</dbReference>
<reference evidence="13 14" key="1">
    <citation type="submission" date="2017-07" db="EMBL/GenBank/DDBJ databases">
        <title>Fictibacillus sp. nov. GDSW-R2A3 Genome sequencing and assembly.</title>
        <authorList>
            <person name="Mayilraj S."/>
        </authorList>
    </citation>
    <scope>NUCLEOTIDE SEQUENCE [LARGE SCALE GENOMIC DNA]</scope>
    <source>
        <strain evidence="13 14">GDSW-R2A3</strain>
    </source>
</reference>
<dbReference type="FunFam" id="3.20.20.70:FF:000154">
    <property type="entry name" value="Probable nitronate monooxygenase"/>
    <property type="match status" value="1"/>
</dbReference>
<sequence length="355" mass="37654">MMKSRLTKIFGIDIPIIQAGMAGGPAGAALAAEVSAAGGLGTIGAGYMSPEEIIRQINSVKKQTDKPFAVNLFLPEAEAVFSEDKVYVMQNKLNDFREKLGLEKKKDFSRPSFSFVEQLEAALECGAKHFSFTFGCPPEFVMKKLKKHGATVTGTATSADEAVQLELAGVDVIAAQGSEAGGHRGTFSGDPLSQLTGTIALVPLIADSVSIPIAAAGGIMDGRGIAAAFSLGADGAMLGTAYLTSEESGASKIHKHTLLNSKVPTGLTKGFSGKYARGIQNYMMEELDELAEHLPYPIQHYVTSDIRKAAAEQGRSDMTSMWAGQAYSMSKECQAGALTKQLWKEAMDVVNSLKF</sequence>
<keyword evidence="10" id="KW-0503">Monooxygenase</keyword>
<dbReference type="Gene3D" id="3.20.20.70">
    <property type="entry name" value="Aldolase class I"/>
    <property type="match status" value="1"/>
</dbReference>
<evidence type="ECO:0000256" key="5">
    <source>
        <dbReference type="ARBA" id="ARBA00022575"/>
    </source>
</evidence>
<evidence type="ECO:0000256" key="8">
    <source>
        <dbReference type="ARBA" id="ARBA00022741"/>
    </source>
</evidence>
<dbReference type="GO" id="GO:0000166">
    <property type="term" value="F:nucleotide binding"/>
    <property type="evidence" value="ECO:0007669"/>
    <property type="project" value="UniProtKB-KW"/>
</dbReference>
<keyword evidence="7" id="KW-0288">FMN</keyword>
<keyword evidence="9" id="KW-0560">Oxidoreductase</keyword>